<proteinExistence type="predicted"/>
<evidence type="ECO:0000259" key="3">
    <source>
        <dbReference type="PROSITE" id="PS51186"/>
    </source>
</evidence>
<keyword evidence="5" id="KW-1185">Reference proteome</keyword>
<dbReference type="EMBL" id="QXQA01000015">
    <property type="protein sequence ID" value="RIX50256.1"/>
    <property type="molecule type" value="Genomic_DNA"/>
</dbReference>
<comment type="caution">
    <text evidence="4">The sequence shown here is derived from an EMBL/GenBank/DDBJ whole genome shotgun (WGS) entry which is preliminary data.</text>
</comment>
<evidence type="ECO:0000313" key="5">
    <source>
        <dbReference type="Proteomes" id="UP000266482"/>
    </source>
</evidence>
<dbReference type="PROSITE" id="PS51186">
    <property type="entry name" value="GNAT"/>
    <property type="match status" value="1"/>
</dbReference>
<dbReference type="InterPro" id="IPR050680">
    <property type="entry name" value="YpeA/RimI_acetyltransf"/>
</dbReference>
<dbReference type="InterPro" id="IPR016181">
    <property type="entry name" value="Acyl_CoA_acyltransferase"/>
</dbReference>
<sequence length="189" mass="22370">MLALDYWITEEWNESQWLAAERIYEQAFPHGGRKNRDIIRRMFEKRMCQLHTIAHESEIVGMALTGIDKQVGALLIDYIAIREDVRGSGYGRLLLNRIKEWAQSAASCRGIIVEVEAERTEENSRRIHFWESCGFHLTDYLHHYIWVPEPYRAMVMSFEESNRLPHDGKLLFRSITKFHERAYRRSNGQ</sequence>
<dbReference type="CDD" id="cd04301">
    <property type="entry name" value="NAT_SF"/>
    <property type="match status" value="1"/>
</dbReference>
<dbReference type="GO" id="GO:0016747">
    <property type="term" value="F:acyltransferase activity, transferring groups other than amino-acyl groups"/>
    <property type="evidence" value="ECO:0007669"/>
    <property type="project" value="InterPro"/>
</dbReference>
<evidence type="ECO:0000256" key="2">
    <source>
        <dbReference type="ARBA" id="ARBA00023315"/>
    </source>
</evidence>
<organism evidence="4 5">
    <name type="scientific">Paenibacillus nanensis</name>
    <dbReference type="NCBI Taxonomy" id="393251"/>
    <lineage>
        <taxon>Bacteria</taxon>
        <taxon>Bacillati</taxon>
        <taxon>Bacillota</taxon>
        <taxon>Bacilli</taxon>
        <taxon>Bacillales</taxon>
        <taxon>Paenibacillaceae</taxon>
        <taxon>Paenibacillus</taxon>
    </lineage>
</organism>
<dbReference type="PANTHER" id="PTHR43420">
    <property type="entry name" value="ACETYLTRANSFERASE"/>
    <property type="match status" value="1"/>
</dbReference>
<dbReference type="AlphaFoldDB" id="A0A3A1UR21"/>
<gene>
    <name evidence="4" type="ORF">D3P08_20605</name>
</gene>
<dbReference type="InterPro" id="IPR000182">
    <property type="entry name" value="GNAT_dom"/>
</dbReference>
<reference evidence="4 5" key="1">
    <citation type="submission" date="2018-09" db="EMBL/GenBank/DDBJ databases">
        <title>Paenibacillus aracenensis nov. sp. isolated from a cave in southern Spain.</title>
        <authorList>
            <person name="Jurado V."/>
            <person name="Gutierrez-Patricio S."/>
            <person name="Gonzalez-Pimentel J.L."/>
            <person name="Miller A.Z."/>
            <person name="Laiz L."/>
            <person name="Saiz-Jimenez C."/>
        </authorList>
    </citation>
    <scope>NUCLEOTIDE SEQUENCE [LARGE SCALE GENOMIC DNA]</scope>
    <source>
        <strain evidence="4 5">DSM 22867</strain>
    </source>
</reference>
<dbReference type="Proteomes" id="UP000266482">
    <property type="component" value="Unassembled WGS sequence"/>
</dbReference>
<dbReference type="Gene3D" id="3.40.630.30">
    <property type="match status" value="1"/>
</dbReference>
<dbReference type="OrthoDB" id="2830399at2"/>
<dbReference type="Pfam" id="PF00583">
    <property type="entry name" value="Acetyltransf_1"/>
    <property type="match status" value="1"/>
</dbReference>
<feature type="domain" description="N-acetyltransferase" evidence="3">
    <location>
        <begin position="7"/>
        <end position="161"/>
    </location>
</feature>
<keyword evidence="2" id="KW-0012">Acyltransferase</keyword>
<protein>
    <submittedName>
        <fullName evidence="4">GNAT family N-acetyltransferase</fullName>
    </submittedName>
</protein>
<evidence type="ECO:0000313" key="4">
    <source>
        <dbReference type="EMBL" id="RIX50256.1"/>
    </source>
</evidence>
<dbReference type="SUPFAM" id="SSF55729">
    <property type="entry name" value="Acyl-CoA N-acyltransferases (Nat)"/>
    <property type="match status" value="1"/>
</dbReference>
<evidence type="ECO:0000256" key="1">
    <source>
        <dbReference type="ARBA" id="ARBA00022679"/>
    </source>
</evidence>
<name>A0A3A1UR21_9BACL</name>
<keyword evidence="1 4" id="KW-0808">Transferase</keyword>
<accession>A0A3A1UR21</accession>